<reference evidence="2 3" key="1">
    <citation type="submission" date="2019-11" db="EMBL/GenBank/DDBJ databases">
        <title>Whole genome sequence of Oryza granulata.</title>
        <authorList>
            <person name="Li W."/>
        </authorList>
    </citation>
    <scope>NUCLEOTIDE SEQUENCE [LARGE SCALE GENOMIC DNA]</scope>
    <source>
        <strain evidence="3">cv. Menghai</strain>
        <tissue evidence="2">Leaf</tissue>
    </source>
</reference>
<organism evidence="2 3">
    <name type="scientific">Oryza meyeriana var. granulata</name>
    <dbReference type="NCBI Taxonomy" id="110450"/>
    <lineage>
        <taxon>Eukaryota</taxon>
        <taxon>Viridiplantae</taxon>
        <taxon>Streptophyta</taxon>
        <taxon>Embryophyta</taxon>
        <taxon>Tracheophyta</taxon>
        <taxon>Spermatophyta</taxon>
        <taxon>Magnoliopsida</taxon>
        <taxon>Liliopsida</taxon>
        <taxon>Poales</taxon>
        <taxon>Poaceae</taxon>
        <taxon>BOP clade</taxon>
        <taxon>Oryzoideae</taxon>
        <taxon>Oryzeae</taxon>
        <taxon>Oryzinae</taxon>
        <taxon>Oryza</taxon>
        <taxon>Oryza meyeriana</taxon>
    </lineage>
</organism>
<sequence length="180" mass="19802">METRGRRPERGPSSGGPATDIMTRTRGSVGGPYRRGHHLPPRALQVALGITLIHAARSMQWLMAMASGVIAIVHVIRTCRLWFDRLPDHPQRLPAKAPCHDDQGVHHPAVPRRVAGSPSMQAPRNPQLTRRRTELAIQQARPVLEQPQTVRPSGERIYATATGVEPLAQDEAGAQIKAPW</sequence>
<protein>
    <submittedName>
        <fullName evidence="2">Uncharacterized protein</fullName>
    </submittedName>
</protein>
<feature type="compositionally biased region" description="Polar residues" evidence="1">
    <location>
        <begin position="118"/>
        <end position="128"/>
    </location>
</feature>
<comment type="caution">
    <text evidence="2">The sequence shown here is derived from an EMBL/GenBank/DDBJ whole genome shotgun (WGS) entry which is preliminary data.</text>
</comment>
<evidence type="ECO:0000313" key="2">
    <source>
        <dbReference type="EMBL" id="KAF0898695.1"/>
    </source>
</evidence>
<feature type="region of interest" description="Disordered" evidence="1">
    <location>
        <begin position="96"/>
        <end position="130"/>
    </location>
</feature>
<gene>
    <name evidence="2" type="ORF">E2562_009313</name>
</gene>
<proteinExistence type="predicted"/>
<dbReference type="AlphaFoldDB" id="A0A6G1CDK0"/>
<keyword evidence="3" id="KW-1185">Reference proteome</keyword>
<evidence type="ECO:0000256" key="1">
    <source>
        <dbReference type="SAM" id="MobiDB-lite"/>
    </source>
</evidence>
<feature type="region of interest" description="Disordered" evidence="1">
    <location>
        <begin position="1"/>
        <end position="25"/>
    </location>
</feature>
<dbReference type="EMBL" id="SPHZ02000009">
    <property type="protein sequence ID" value="KAF0898695.1"/>
    <property type="molecule type" value="Genomic_DNA"/>
</dbReference>
<feature type="compositionally biased region" description="Basic and acidic residues" evidence="1">
    <location>
        <begin position="1"/>
        <end position="10"/>
    </location>
</feature>
<dbReference type="Proteomes" id="UP000479710">
    <property type="component" value="Unassembled WGS sequence"/>
</dbReference>
<name>A0A6G1CDK0_9ORYZ</name>
<accession>A0A6G1CDK0</accession>
<evidence type="ECO:0000313" key="3">
    <source>
        <dbReference type="Proteomes" id="UP000479710"/>
    </source>
</evidence>